<evidence type="ECO:0000256" key="1">
    <source>
        <dbReference type="SAM" id="MobiDB-lite"/>
    </source>
</evidence>
<accession>A0A369KB00</accession>
<proteinExistence type="predicted"/>
<dbReference type="EMBL" id="LUEZ02000009">
    <property type="protein sequence ID" value="RDB30037.1"/>
    <property type="molecule type" value="Genomic_DNA"/>
</dbReference>
<protein>
    <submittedName>
        <fullName evidence="2">Uncharacterized protein</fullName>
    </submittedName>
</protein>
<dbReference type="InParanoid" id="A0A369KB00"/>
<organism evidence="2 3">
    <name type="scientific">Hypsizygus marmoreus</name>
    <name type="common">White beech mushroom</name>
    <name type="synonym">Agaricus marmoreus</name>
    <dbReference type="NCBI Taxonomy" id="39966"/>
    <lineage>
        <taxon>Eukaryota</taxon>
        <taxon>Fungi</taxon>
        <taxon>Dikarya</taxon>
        <taxon>Basidiomycota</taxon>
        <taxon>Agaricomycotina</taxon>
        <taxon>Agaricomycetes</taxon>
        <taxon>Agaricomycetidae</taxon>
        <taxon>Agaricales</taxon>
        <taxon>Tricholomatineae</taxon>
        <taxon>Lyophyllaceae</taxon>
        <taxon>Hypsizygus</taxon>
    </lineage>
</organism>
<dbReference type="STRING" id="39966.A0A369KB00"/>
<dbReference type="Proteomes" id="UP000076154">
    <property type="component" value="Unassembled WGS sequence"/>
</dbReference>
<reference evidence="2" key="1">
    <citation type="submission" date="2018-04" db="EMBL/GenBank/DDBJ databases">
        <title>Whole genome sequencing of Hypsizygus marmoreus.</title>
        <authorList>
            <person name="Choi I.-G."/>
            <person name="Min B."/>
            <person name="Kim J.-G."/>
            <person name="Kim S."/>
            <person name="Oh Y.-L."/>
            <person name="Kong W.-S."/>
            <person name="Park H."/>
            <person name="Jeong J."/>
            <person name="Song E.-S."/>
        </authorList>
    </citation>
    <scope>NUCLEOTIDE SEQUENCE [LARGE SCALE GENOMIC DNA]</scope>
    <source>
        <strain evidence="2">51987-8</strain>
    </source>
</reference>
<dbReference type="AlphaFoldDB" id="A0A369KB00"/>
<name>A0A369KB00_HYPMA</name>
<gene>
    <name evidence="2" type="ORF">Hypma_013863</name>
</gene>
<comment type="caution">
    <text evidence="2">The sequence shown here is derived from an EMBL/GenBank/DDBJ whole genome shotgun (WGS) entry which is preliminary data.</text>
</comment>
<sequence>MLELPSNYAPHSVRRNPCSQRPRNLIQNKRVRLIIGPPPPIDRKASERYLANRTRFRRRCTLLPGVKFDEETSDVISCDPPWLTRSLINLFLLSSLVSLVHLLSPVQPLHILTGSSFSGSRLALTLTVMRQLANMWFRILSHVEKRYSPHMQKLYGDAMRKDAGFIKSRKASPAGTRGSFYRTRGNSKRSWRRYWQLCRGRPIVGKASKIVGA</sequence>
<evidence type="ECO:0000313" key="3">
    <source>
        <dbReference type="Proteomes" id="UP000076154"/>
    </source>
</evidence>
<evidence type="ECO:0000313" key="2">
    <source>
        <dbReference type="EMBL" id="RDB30037.1"/>
    </source>
</evidence>
<keyword evidence="3" id="KW-1185">Reference proteome</keyword>
<feature type="region of interest" description="Disordered" evidence="1">
    <location>
        <begin position="1"/>
        <end position="20"/>
    </location>
</feature>